<keyword evidence="4" id="KW-0472">Membrane</keyword>
<keyword evidence="6" id="KW-1185">Reference proteome</keyword>
<dbReference type="SUPFAM" id="SSF90123">
    <property type="entry name" value="ABC transporter transmembrane region"/>
    <property type="match status" value="1"/>
</dbReference>
<proteinExistence type="predicted"/>
<dbReference type="GO" id="GO:0042626">
    <property type="term" value="F:ATPase-coupled transmembrane transporter activity"/>
    <property type="evidence" value="ECO:0007669"/>
    <property type="project" value="TreeGrafter"/>
</dbReference>
<gene>
    <name evidence="5" type="ORF">VFH_V196760</name>
</gene>
<dbReference type="Gene3D" id="1.20.1560.10">
    <property type="entry name" value="ABC transporter type 1, transmembrane domain"/>
    <property type="match status" value="1"/>
</dbReference>
<dbReference type="GO" id="GO:0005886">
    <property type="term" value="C:plasma membrane"/>
    <property type="evidence" value="ECO:0007669"/>
    <property type="project" value="TreeGrafter"/>
</dbReference>
<evidence type="ECO:0000256" key="2">
    <source>
        <dbReference type="ARBA" id="ARBA00022692"/>
    </source>
</evidence>
<evidence type="ECO:0000256" key="4">
    <source>
        <dbReference type="ARBA" id="ARBA00023136"/>
    </source>
</evidence>
<keyword evidence="3" id="KW-1133">Transmembrane helix</keyword>
<dbReference type="InterPro" id="IPR039421">
    <property type="entry name" value="Type_1_exporter"/>
</dbReference>
<dbReference type="PANTHER" id="PTHR24222:SF50">
    <property type="entry name" value="ABC TRANSPORTER B FAMILY MEMBER 9-LIKE ISOFORM X2"/>
    <property type="match status" value="1"/>
</dbReference>
<dbReference type="InterPro" id="IPR036640">
    <property type="entry name" value="ABC1_TM_sf"/>
</dbReference>
<evidence type="ECO:0000256" key="3">
    <source>
        <dbReference type="ARBA" id="ARBA00022989"/>
    </source>
</evidence>
<organism evidence="5 6">
    <name type="scientific">Vicia faba</name>
    <name type="common">Broad bean</name>
    <name type="synonym">Faba vulgaris</name>
    <dbReference type="NCBI Taxonomy" id="3906"/>
    <lineage>
        <taxon>Eukaryota</taxon>
        <taxon>Viridiplantae</taxon>
        <taxon>Streptophyta</taxon>
        <taxon>Embryophyta</taxon>
        <taxon>Tracheophyta</taxon>
        <taxon>Spermatophyta</taxon>
        <taxon>Magnoliopsida</taxon>
        <taxon>eudicotyledons</taxon>
        <taxon>Gunneridae</taxon>
        <taxon>Pentapetalae</taxon>
        <taxon>rosids</taxon>
        <taxon>fabids</taxon>
        <taxon>Fabales</taxon>
        <taxon>Fabaceae</taxon>
        <taxon>Papilionoideae</taxon>
        <taxon>50 kb inversion clade</taxon>
        <taxon>NPAAA clade</taxon>
        <taxon>Hologalegina</taxon>
        <taxon>IRL clade</taxon>
        <taxon>Fabeae</taxon>
        <taxon>Vicia</taxon>
    </lineage>
</organism>
<evidence type="ECO:0000313" key="6">
    <source>
        <dbReference type="Proteomes" id="UP001157006"/>
    </source>
</evidence>
<dbReference type="AlphaFoldDB" id="A0AAV1B2W2"/>
<name>A0AAV1B2W2_VICFA</name>
<protein>
    <submittedName>
        <fullName evidence="5">Uncharacterized protein</fullName>
    </submittedName>
</protein>
<dbReference type="EMBL" id="OX451740">
    <property type="protein sequence ID" value="CAI8615798.1"/>
    <property type="molecule type" value="Genomic_DNA"/>
</dbReference>
<dbReference type="Proteomes" id="UP001157006">
    <property type="component" value="Chromosome 5"/>
</dbReference>
<comment type="subcellular location">
    <subcellularLocation>
        <location evidence="1">Membrane</location>
        <topology evidence="1">Multi-pass membrane protein</topology>
    </subcellularLocation>
</comment>
<dbReference type="InterPro" id="IPR027417">
    <property type="entry name" value="P-loop_NTPase"/>
</dbReference>
<dbReference type="GO" id="GO:0005524">
    <property type="term" value="F:ATP binding"/>
    <property type="evidence" value="ECO:0007669"/>
    <property type="project" value="InterPro"/>
</dbReference>
<evidence type="ECO:0000313" key="5">
    <source>
        <dbReference type="EMBL" id="CAI8615798.1"/>
    </source>
</evidence>
<keyword evidence="2" id="KW-0812">Transmembrane</keyword>
<sequence>MLYSNSTIEQDPRSSAQGRPIALLNPSLQSMLTLGWSHHNSCVFYRGEKGNRKVQYTYGLAMWYGSMLVLEKGYTGGTVMSVIIALMTGGMSLGQKSPCIDAFTIEQVAAYKMFETIKRKPKIDAYDTSGEILEDIKGDIELKDVYFRYPARPDVKIFVGFSLFVPSGITTALCGTKQERLLGTSCNDNHLIPRSFLEVSFSSSSLDESSDVVFTLILGISLEYWRLLTNQSFMVLKTQRVHVVDLFAVQLLTFKIGFRF</sequence>
<reference evidence="5 6" key="1">
    <citation type="submission" date="2023-01" db="EMBL/GenBank/DDBJ databases">
        <authorList>
            <person name="Kreplak J."/>
        </authorList>
    </citation>
    <scope>NUCLEOTIDE SEQUENCE [LARGE SCALE GENOMIC DNA]</scope>
</reference>
<dbReference type="Gene3D" id="3.40.50.300">
    <property type="entry name" value="P-loop containing nucleotide triphosphate hydrolases"/>
    <property type="match status" value="1"/>
</dbReference>
<accession>A0AAV1B2W2</accession>
<dbReference type="PANTHER" id="PTHR24222">
    <property type="entry name" value="ABC TRANSPORTER B FAMILY"/>
    <property type="match status" value="1"/>
</dbReference>
<evidence type="ECO:0000256" key="1">
    <source>
        <dbReference type="ARBA" id="ARBA00004141"/>
    </source>
</evidence>